<dbReference type="Proteomes" id="UP001432251">
    <property type="component" value="Chromosome"/>
</dbReference>
<accession>A0ACD5A6F8</accession>
<dbReference type="EMBL" id="CP146022">
    <property type="protein sequence ID" value="WWQ62479.1"/>
    <property type="molecule type" value="Genomic_DNA"/>
</dbReference>
<gene>
    <name evidence="1" type="ORF">V2W30_03255</name>
</gene>
<sequence length="273" mass="30460">MEMRLMGPLSVSWNGRSDIPSARKPRKVLALLLLNEGKPVTVNSLLTELWGDEPPRSALTTLQTYVLQLRKSLASMGECSVTDVSRRLLMTWPCGYVFNVEENSRVDLREFRRIAAAGRAAELEGDIRGAVGHFRSALKLWRGPLLADIEHGPLLRSEAVRMEECRLGMIERCVEGDLRLGRHREAVSELSALVSQYPYHEDLHAQLMIALYRCGRRQDALAAFQRLRERMVDGLGLEPGARLQRLQLAVLSGEADLDDSMPTPRPAPVGALA</sequence>
<evidence type="ECO:0000313" key="2">
    <source>
        <dbReference type="Proteomes" id="UP001432251"/>
    </source>
</evidence>
<protein>
    <submittedName>
        <fullName evidence="1">AfsR/SARP family transcriptional regulator</fullName>
    </submittedName>
</protein>
<evidence type="ECO:0000313" key="1">
    <source>
        <dbReference type="EMBL" id="WWQ62479.1"/>
    </source>
</evidence>
<proteinExistence type="predicted"/>
<reference evidence="1" key="1">
    <citation type="journal article" date="2025" name="Int. J. Syst. Evol. Microbiol.">
        <title>Streptomyces citrinus sp. nov., with yellow diffusible pigment.</title>
        <authorList>
            <person name="He Y."/>
            <person name="Yang E."/>
            <person name="Xu J."/>
            <person name="Sun Y."/>
            <person name="Sun L."/>
        </authorList>
    </citation>
    <scope>NUCLEOTIDE SEQUENCE</scope>
    <source>
        <strain evidence="1">Q6</strain>
    </source>
</reference>
<organism evidence="1 2">
    <name type="scientific">Streptomyces citrinus</name>
    <dbReference type="NCBI Taxonomy" id="3118173"/>
    <lineage>
        <taxon>Bacteria</taxon>
        <taxon>Bacillati</taxon>
        <taxon>Actinomycetota</taxon>
        <taxon>Actinomycetes</taxon>
        <taxon>Kitasatosporales</taxon>
        <taxon>Streptomycetaceae</taxon>
        <taxon>Streptomyces</taxon>
    </lineage>
</organism>
<name>A0ACD5A6F8_9ACTN</name>
<keyword evidence="2" id="KW-1185">Reference proteome</keyword>